<evidence type="ECO:0000313" key="2">
    <source>
        <dbReference type="Proteomes" id="UP000770661"/>
    </source>
</evidence>
<comment type="caution">
    <text evidence="1">The sequence shown here is derived from an EMBL/GenBank/DDBJ whole genome shotgun (WGS) entry which is preliminary data.</text>
</comment>
<dbReference type="Proteomes" id="UP000770661">
    <property type="component" value="Unassembled WGS sequence"/>
</dbReference>
<keyword evidence="2" id="KW-1185">Reference proteome</keyword>
<evidence type="ECO:0000313" key="1">
    <source>
        <dbReference type="EMBL" id="KAG0710294.1"/>
    </source>
</evidence>
<gene>
    <name evidence="1" type="ORF">GWK47_023117</name>
</gene>
<dbReference type="EMBL" id="JACEEZ010024342">
    <property type="protein sequence ID" value="KAG0710294.1"/>
    <property type="molecule type" value="Genomic_DNA"/>
</dbReference>
<accession>A0A8J4XRK3</accession>
<sequence>MATLGWVLMYHRWTGRRSPQSLALYNLSMDFPHSTKHKAKRGEGGVRARAAAVVAPRLTNTEYKASVSCQGHALPPPWRATVARVLPVITLWYKNGKHSGVGSWRTILIKQNNSVGDVPGCRGSHPAGRWRWRLSTCLNLRRFPHGSPARPRHSRGAAAGVKTVKSLKYKTSMCPAPTLHWGQVGRTQVKL</sequence>
<reference evidence="1" key="1">
    <citation type="submission" date="2020-07" db="EMBL/GenBank/DDBJ databases">
        <title>The High-quality genome of the commercially important snow crab, Chionoecetes opilio.</title>
        <authorList>
            <person name="Jeong J.-H."/>
            <person name="Ryu S."/>
        </authorList>
    </citation>
    <scope>NUCLEOTIDE SEQUENCE</scope>
    <source>
        <strain evidence="1">MADBK_172401_WGS</strain>
        <tissue evidence="1">Digestive gland</tissue>
    </source>
</reference>
<dbReference type="AlphaFoldDB" id="A0A8J4XRK3"/>
<protein>
    <submittedName>
        <fullName evidence="1">Uncharacterized protein</fullName>
    </submittedName>
</protein>
<organism evidence="1 2">
    <name type="scientific">Chionoecetes opilio</name>
    <name type="common">Atlantic snow crab</name>
    <name type="synonym">Cancer opilio</name>
    <dbReference type="NCBI Taxonomy" id="41210"/>
    <lineage>
        <taxon>Eukaryota</taxon>
        <taxon>Metazoa</taxon>
        <taxon>Ecdysozoa</taxon>
        <taxon>Arthropoda</taxon>
        <taxon>Crustacea</taxon>
        <taxon>Multicrustacea</taxon>
        <taxon>Malacostraca</taxon>
        <taxon>Eumalacostraca</taxon>
        <taxon>Eucarida</taxon>
        <taxon>Decapoda</taxon>
        <taxon>Pleocyemata</taxon>
        <taxon>Brachyura</taxon>
        <taxon>Eubrachyura</taxon>
        <taxon>Majoidea</taxon>
        <taxon>Majidae</taxon>
        <taxon>Chionoecetes</taxon>
    </lineage>
</organism>
<proteinExistence type="predicted"/>
<name>A0A8J4XRK3_CHIOP</name>